<reference evidence="1" key="1">
    <citation type="journal article" date="2017" name="Nature">
        <title>The sunflower genome provides insights into oil metabolism, flowering and Asterid evolution.</title>
        <authorList>
            <person name="Badouin H."/>
            <person name="Gouzy J."/>
            <person name="Grassa C.J."/>
            <person name="Murat F."/>
            <person name="Staton S.E."/>
            <person name="Cottret L."/>
            <person name="Lelandais-Briere C."/>
            <person name="Owens G.L."/>
            <person name="Carrere S."/>
            <person name="Mayjonade B."/>
            <person name="Legrand L."/>
            <person name="Gill N."/>
            <person name="Kane N.C."/>
            <person name="Bowers J.E."/>
            <person name="Hubner S."/>
            <person name="Bellec A."/>
            <person name="Berard A."/>
            <person name="Berges H."/>
            <person name="Blanchet N."/>
            <person name="Boniface M.C."/>
            <person name="Brunel D."/>
            <person name="Catrice O."/>
            <person name="Chaidir N."/>
            <person name="Claudel C."/>
            <person name="Donnadieu C."/>
            <person name="Faraut T."/>
            <person name="Fievet G."/>
            <person name="Helmstetter N."/>
            <person name="King M."/>
            <person name="Knapp S.J."/>
            <person name="Lai Z."/>
            <person name="Le Paslier M.C."/>
            <person name="Lippi Y."/>
            <person name="Lorenzon L."/>
            <person name="Mandel J.R."/>
            <person name="Marage G."/>
            <person name="Marchand G."/>
            <person name="Marquand E."/>
            <person name="Bret-Mestries E."/>
            <person name="Morien E."/>
            <person name="Nambeesan S."/>
            <person name="Nguyen T."/>
            <person name="Pegot-Espagnet P."/>
            <person name="Pouilly N."/>
            <person name="Raftis F."/>
            <person name="Sallet E."/>
            <person name="Schiex T."/>
            <person name="Thomas J."/>
            <person name="Vandecasteele C."/>
            <person name="Vares D."/>
            <person name="Vear F."/>
            <person name="Vautrin S."/>
            <person name="Crespi M."/>
            <person name="Mangin B."/>
            <person name="Burke J.M."/>
            <person name="Salse J."/>
            <person name="Munos S."/>
            <person name="Vincourt P."/>
            <person name="Rieseberg L.H."/>
            <person name="Langlade N.B."/>
        </authorList>
    </citation>
    <scope>NUCLEOTIDE SEQUENCE</scope>
    <source>
        <tissue evidence="1">Leaves</tissue>
    </source>
</reference>
<reference evidence="1" key="2">
    <citation type="submission" date="2020-06" db="EMBL/GenBank/DDBJ databases">
        <title>Helianthus annuus Genome sequencing and assembly Release 2.</title>
        <authorList>
            <person name="Gouzy J."/>
            <person name="Langlade N."/>
            <person name="Munos S."/>
        </authorList>
    </citation>
    <scope>NUCLEOTIDE SEQUENCE</scope>
    <source>
        <tissue evidence="1">Leaves</tissue>
    </source>
</reference>
<gene>
    <name evidence="1" type="ORF">HanXRQr2_Chr14g0641391</name>
</gene>
<comment type="caution">
    <text evidence="1">The sequence shown here is derived from an EMBL/GenBank/DDBJ whole genome shotgun (WGS) entry which is preliminary data.</text>
</comment>
<accession>A0A9K3H7G8</accession>
<dbReference type="AlphaFoldDB" id="A0A9K3H7G8"/>
<evidence type="ECO:0000313" key="1">
    <source>
        <dbReference type="EMBL" id="KAF5768853.1"/>
    </source>
</evidence>
<proteinExistence type="predicted"/>
<protein>
    <submittedName>
        <fullName evidence="1">Uncharacterized protein</fullName>
    </submittedName>
</protein>
<organism evidence="1 2">
    <name type="scientific">Helianthus annuus</name>
    <name type="common">Common sunflower</name>
    <dbReference type="NCBI Taxonomy" id="4232"/>
    <lineage>
        <taxon>Eukaryota</taxon>
        <taxon>Viridiplantae</taxon>
        <taxon>Streptophyta</taxon>
        <taxon>Embryophyta</taxon>
        <taxon>Tracheophyta</taxon>
        <taxon>Spermatophyta</taxon>
        <taxon>Magnoliopsida</taxon>
        <taxon>eudicotyledons</taxon>
        <taxon>Gunneridae</taxon>
        <taxon>Pentapetalae</taxon>
        <taxon>asterids</taxon>
        <taxon>campanulids</taxon>
        <taxon>Asterales</taxon>
        <taxon>Asteraceae</taxon>
        <taxon>Asteroideae</taxon>
        <taxon>Heliantheae alliance</taxon>
        <taxon>Heliantheae</taxon>
        <taxon>Helianthus</taxon>
    </lineage>
</organism>
<keyword evidence="2" id="KW-1185">Reference proteome</keyword>
<dbReference type="Gramene" id="mRNA:HanXRQr2_Chr14g0641391">
    <property type="protein sequence ID" value="CDS:HanXRQr2_Chr14g0641391.1"/>
    <property type="gene ID" value="HanXRQr2_Chr14g0641391"/>
</dbReference>
<dbReference type="EMBL" id="MNCJ02000329">
    <property type="protein sequence ID" value="KAF5768853.1"/>
    <property type="molecule type" value="Genomic_DNA"/>
</dbReference>
<dbReference type="Proteomes" id="UP000215914">
    <property type="component" value="Unassembled WGS sequence"/>
</dbReference>
<sequence length="53" mass="5983">MPSSAPSTVVGAEDAAVWNGKMERRHICTHRHHLRWPDITSGRRKSPQIAGHR</sequence>
<evidence type="ECO:0000313" key="2">
    <source>
        <dbReference type="Proteomes" id="UP000215914"/>
    </source>
</evidence>
<name>A0A9K3H7G8_HELAN</name>